<keyword evidence="4" id="KW-0862">Zinc</keyword>
<dbReference type="InterPro" id="IPR054292">
    <property type="entry name" value="DUF7028"/>
</dbReference>
<feature type="compositionally biased region" description="Acidic residues" evidence="7">
    <location>
        <begin position="458"/>
        <end position="475"/>
    </location>
</feature>
<dbReference type="InterPro" id="IPR019786">
    <property type="entry name" value="Zinc_finger_PHD-type_CS"/>
</dbReference>
<dbReference type="InterPro" id="IPR032308">
    <property type="entry name" value="TDBD"/>
</dbReference>
<feature type="compositionally biased region" description="Polar residues" evidence="7">
    <location>
        <begin position="487"/>
        <end position="505"/>
    </location>
</feature>
<dbReference type="PROSITE" id="PS01359">
    <property type="entry name" value="ZF_PHD_1"/>
    <property type="match status" value="1"/>
</dbReference>
<dbReference type="Pfam" id="PF16135">
    <property type="entry name" value="TDBD"/>
    <property type="match status" value="1"/>
</dbReference>
<accession>A0A7N0VLJ4</accession>
<dbReference type="Proteomes" id="UP000594263">
    <property type="component" value="Unplaced"/>
</dbReference>
<evidence type="ECO:0000256" key="2">
    <source>
        <dbReference type="ARBA" id="ARBA00022723"/>
    </source>
</evidence>
<dbReference type="SUPFAM" id="SSF55729">
    <property type="entry name" value="Acyl-CoA N-acyltransferases (Nat)"/>
    <property type="match status" value="1"/>
</dbReference>
<evidence type="ECO:0000259" key="8">
    <source>
        <dbReference type="PROSITE" id="PS50016"/>
    </source>
</evidence>
<feature type="compositionally biased region" description="Basic and acidic residues" evidence="7">
    <location>
        <begin position="423"/>
        <end position="438"/>
    </location>
</feature>
<feature type="region of interest" description="Disordered" evidence="7">
    <location>
        <begin position="1217"/>
        <end position="1238"/>
    </location>
</feature>
<dbReference type="Pfam" id="PF22970">
    <property type="entry name" value="DUF7028"/>
    <property type="match status" value="1"/>
</dbReference>
<feature type="compositionally biased region" description="Basic residues" evidence="7">
    <location>
        <begin position="439"/>
        <end position="452"/>
    </location>
</feature>
<dbReference type="GO" id="GO:0003714">
    <property type="term" value="F:transcription corepressor activity"/>
    <property type="evidence" value="ECO:0007669"/>
    <property type="project" value="InterPro"/>
</dbReference>
<dbReference type="SMART" id="SM00249">
    <property type="entry name" value="PHD"/>
    <property type="match status" value="1"/>
</dbReference>
<keyword evidence="5" id="KW-0539">Nucleus</keyword>
<organism evidence="9 10">
    <name type="scientific">Kalanchoe fedtschenkoi</name>
    <name type="common">Lavender scallops</name>
    <name type="synonym">South American air plant</name>
    <dbReference type="NCBI Taxonomy" id="63787"/>
    <lineage>
        <taxon>Eukaryota</taxon>
        <taxon>Viridiplantae</taxon>
        <taxon>Streptophyta</taxon>
        <taxon>Embryophyta</taxon>
        <taxon>Tracheophyta</taxon>
        <taxon>Spermatophyta</taxon>
        <taxon>Magnoliopsida</taxon>
        <taxon>eudicotyledons</taxon>
        <taxon>Gunneridae</taxon>
        <taxon>Pentapetalae</taxon>
        <taxon>Saxifragales</taxon>
        <taxon>Crassulaceae</taxon>
        <taxon>Kalanchoe</taxon>
    </lineage>
</organism>
<evidence type="ECO:0000256" key="3">
    <source>
        <dbReference type="ARBA" id="ARBA00022771"/>
    </source>
</evidence>
<comment type="subcellular location">
    <subcellularLocation>
        <location evidence="1">Nucleus</location>
    </subcellularLocation>
</comment>
<evidence type="ECO:0000256" key="5">
    <source>
        <dbReference type="ARBA" id="ARBA00023242"/>
    </source>
</evidence>
<dbReference type="SUPFAM" id="SSF57903">
    <property type="entry name" value="FYVE/PHD zinc finger"/>
    <property type="match status" value="1"/>
</dbReference>
<feature type="compositionally biased region" description="Basic and acidic residues" evidence="7">
    <location>
        <begin position="322"/>
        <end position="338"/>
    </location>
</feature>
<dbReference type="GO" id="GO:0008270">
    <property type="term" value="F:zinc ion binding"/>
    <property type="evidence" value="ECO:0007669"/>
    <property type="project" value="UniProtKB-KW"/>
</dbReference>
<dbReference type="CDD" id="cd15532">
    <property type="entry name" value="PHD2_CHD_II"/>
    <property type="match status" value="1"/>
</dbReference>
<proteinExistence type="predicted"/>
<feature type="region of interest" description="Disordered" evidence="7">
    <location>
        <begin position="420"/>
        <end position="528"/>
    </location>
</feature>
<keyword evidence="2" id="KW-0479">Metal-binding</keyword>
<evidence type="ECO:0000256" key="7">
    <source>
        <dbReference type="SAM" id="MobiDB-lite"/>
    </source>
</evidence>
<keyword evidence="10" id="KW-1185">Reference proteome</keyword>
<name>A0A7N0VLJ4_KALFE</name>
<feature type="compositionally biased region" description="Basic and acidic residues" evidence="7">
    <location>
        <begin position="54"/>
        <end position="64"/>
    </location>
</feature>
<dbReference type="EnsemblPlants" id="Kaladp1228s0003.1.v1.1">
    <property type="protein sequence ID" value="Kaladp1228s0003.1.v1.1"/>
    <property type="gene ID" value="Kaladp1228s0003.v1.1"/>
</dbReference>
<dbReference type="OMA" id="MCERRYH"/>
<dbReference type="InterPro" id="IPR056511">
    <property type="entry name" value="IDM1_C"/>
</dbReference>
<dbReference type="PROSITE" id="PS50016">
    <property type="entry name" value="ZF_PHD_2"/>
    <property type="match status" value="1"/>
</dbReference>
<dbReference type="InterPro" id="IPR042163">
    <property type="entry name" value="PHF12"/>
</dbReference>
<feature type="region of interest" description="Disordered" evidence="7">
    <location>
        <begin position="1"/>
        <end position="83"/>
    </location>
</feature>
<evidence type="ECO:0000256" key="1">
    <source>
        <dbReference type="ARBA" id="ARBA00004123"/>
    </source>
</evidence>
<feature type="compositionally biased region" description="Low complexity" evidence="7">
    <location>
        <begin position="281"/>
        <end position="294"/>
    </location>
</feature>
<feature type="compositionally biased region" description="Basic and acidic residues" evidence="7">
    <location>
        <begin position="506"/>
        <end position="520"/>
    </location>
</feature>
<dbReference type="GO" id="GO:0005634">
    <property type="term" value="C:nucleus"/>
    <property type="evidence" value="ECO:0007669"/>
    <property type="project" value="UniProtKB-SubCell"/>
</dbReference>
<dbReference type="InterPro" id="IPR016181">
    <property type="entry name" value="Acyl_CoA_acyltransferase"/>
</dbReference>
<evidence type="ECO:0000313" key="10">
    <source>
        <dbReference type="Proteomes" id="UP000594263"/>
    </source>
</evidence>
<dbReference type="PANTHER" id="PTHR46309">
    <property type="entry name" value="PHD FINGER PROTEIN 12"/>
    <property type="match status" value="1"/>
</dbReference>
<feature type="domain" description="PHD-type" evidence="8">
    <location>
        <begin position="667"/>
        <end position="712"/>
    </location>
</feature>
<dbReference type="InterPro" id="IPR013083">
    <property type="entry name" value="Znf_RING/FYVE/PHD"/>
</dbReference>
<evidence type="ECO:0000256" key="4">
    <source>
        <dbReference type="ARBA" id="ARBA00022833"/>
    </source>
</evidence>
<dbReference type="Pfam" id="PF00628">
    <property type="entry name" value="PHD"/>
    <property type="match status" value="1"/>
</dbReference>
<dbReference type="Pfam" id="PF23209">
    <property type="entry name" value="IDM1_C"/>
    <property type="match status" value="1"/>
</dbReference>
<feature type="compositionally biased region" description="Basic and acidic residues" evidence="7">
    <location>
        <begin position="295"/>
        <end position="310"/>
    </location>
</feature>
<dbReference type="GO" id="GO:0006357">
    <property type="term" value="P:regulation of transcription by RNA polymerase II"/>
    <property type="evidence" value="ECO:0007669"/>
    <property type="project" value="TreeGrafter"/>
</dbReference>
<feature type="compositionally biased region" description="Polar residues" evidence="7">
    <location>
        <begin position="125"/>
        <end position="134"/>
    </location>
</feature>
<feature type="region of interest" description="Disordered" evidence="7">
    <location>
        <begin position="103"/>
        <end position="146"/>
    </location>
</feature>
<dbReference type="InterPro" id="IPR001965">
    <property type="entry name" value="Znf_PHD"/>
</dbReference>
<dbReference type="InterPro" id="IPR019787">
    <property type="entry name" value="Znf_PHD-finger"/>
</dbReference>
<keyword evidence="3 6" id="KW-0863">Zinc-finger</keyword>
<feature type="region of interest" description="Disordered" evidence="7">
    <location>
        <begin position="275"/>
        <end position="338"/>
    </location>
</feature>
<sequence length="1355" mass="149872">MEEGGARSGGVVMKSESASGLKKKGEGMGMGSSVKQGTEKKRQRVVSSDAESSEEPRVRKKVDQETGFFSWENGFDQSEDGRFGKKSKLDVFEFDEYDRFNEDLRVKKDSGGDGEDSEEGGWTFLSPSDAQQKQPEAETSGGAGDIVYKRRNSFKGGSCRVSSATSKVANQCMSGGADSLFSSKNSNASLESIRVQGKNGVLKVRVNTTNSTGLLKTYSHPEDEDYKTSKDETALMDKQLAFSARALGARFDDQAGTVGRTGKAFLNLHMSMSTRTSQMQDSGSDDSGNSSGRNFDSRKEMNRKQGKEKTATPLKRTPAISRSRDNNSKRGSGTEKQKLREHIKQMLLDAGWTIDYRPRRNRDYNDAVYVNTSGTAYWSIIKAYDALRKEASDKHESITYVGNSSFCPLPETALCKLTRKTRQKMEREKKIKRQEKGRNGRLKQTSRRRSLKSKSESEETTSDEDDEVEEEDYDEGDLRYLKKECGKSSQARNDLNRNPGSQHLDQVSHDEAPLCGDSKRSHLHLHGRKSKKLGRCTLLVRNTNNGMNPSDGYIPYTGKRTLLSWLIDCGTVELSENVRYMNRSRKRTLQQGWITRDGIHCVCCGKIVTIAKFEIHARSKFRQPFQNIIMESGASLLQCILEAWNKQAESAPNYFHNVDVIGDDSNDDTCCICGDGGDLICCDGCPSTFHQNCLGIEVLPAGDWHCPQCICIHCGVIDAIEVRSDTTKQALQTCSLCEKKYHFSCSEEAKSCADNSSGSSFCGIGCEELHKTLHKLLGVRNEMEAGYSWSLIRRTIVDSNDSINAAPRSIECNAKLAVAQTIMDECFLPIVDRRSQANLIHNVLYSCGSNFKRLDYRGFYTAILERGDDVISAASLRFHGTQFAEMPFIGTRHIYRRQGMCRRLFSAIESALRSFKVEKLVIPAISELLLTWTEVFGFHHVQQSDKKKLRHVNMMVFPGIDMLQKLLMGKEQSEDETFIQTDAKGAQNRDEMASDSMCQDLGVLVNDSSISNSPSDVEHGCSEPLNGSAGHMDELCYPDEQGKVCADDGLVTNEKASAPDSSGPPNSPCRKELLYVAENTSYKINSEEMKPKSEHEMGCPADCTVADAKMEDRHMSECVIRKDVWLGGDADNNNLFKSCHSDNSEPIVCTEPVSYDGCVKSSTSDCAVVLGCADKNIDSRPCLERFQPPPPEAKKSSSIELMSDSAACQERTGEVYSGDTTKCAPQTHTPPLYTSNGDTDMEDAKVERTPCDNPISHLSSDNAAAENFLHLTLKERHSSNEVLPISTPDATSVCIAVAQDEDIDRISSKDPSIAPHSNVNKDRGIVSNGVAHAKGSELLIALEIVSEEAVCQTTI</sequence>
<dbReference type="Gene3D" id="3.30.40.10">
    <property type="entry name" value="Zinc/RING finger domain, C3HC4 (zinc finger)"/>
    <property type="match status" value="1"/>
</dbReference>
<dbReference type="InterPro" id="IPR011011">
    <property type="entry name" value="Znf_FYVE_PHD"/>
</dbReference>
<reference evidence="9" key="1">
    <citation type="submission" date="2021-01" db="UniProtKB">
        <authorList>
            <consortium name="EnsemblPlants"/>
        </authorList>
    </citation>
    <scope>IDENTIFICATION</scope>
</reference>
<feature type="compositionally biased region" description="Basic and acidic residues" evidence="7">
    <location>
        <begin position="476"/>
        <end position="486"/>
    </location>
</feature>
<protein>
    <recommendedName>
        <fullName evidence="8">PHD-type domain-containing protein</fullName>
    </recommendedName>
</protein>
<dbReference type="PANTHER" id="PTHR46309:SF1">
    <property type="entry name" value="PHD FINGER PROTEIN 12"/>
    <property type="match status" value="1"/>
</dbReference>
<evidence type="ECO:0000313" key="9">
    <source>
        <dbReference type="EnsemblPlants" id="Kaladp1228s0003.1.v1.1"/>
    </source>
</evidence>
<dbReference type="Gramene" id="Kaladp1228s0003.1.v1.1">
    <property type="protein sequence ID" value="Kaladp1228s0003.1.v1.1"/>
    <property type="gene ID" value="Kaladp1228s0003.v1.1"/>
</dbReference>
<evidence type="ECO:0000256" key="6">
    <source>
        <dbReference type="PROSITE-ProRule" id="PRU00146"/>
    </source>
</evidence>
<feature type="compositionally biased region" description="Polar residues" evidence="7">
    <location>
        <begin position="1218"/>
        <end position="1238"/>
    </location>
</feature>